<feature type="chain" id="PRO_5043350217" description="Secreted protein" evidence="1">
    <location>
        <begin position="28"/>
        <end position="125"/>
    </location>
</feature>
<accession>A0AAV7NDY8</accession>
<comment type="caution">
    <text evidence="2">The sequence shown here is derived from an EMBL/GenBank/DDBJ whole genome shotgun (WGS) entry which is preliminary data.</text>
</comment>
<reference evidence="2" key="1">
    <citation type="journal article" date="2022" name="bioRxiv">
        <title>Sequencing and chromosome-scale assembly of the giantPleurodeles waltlgenome.</title>
        <authorList>
            <person name="Brown T."/>
            <person name="Elewa A."/>
            <person name="Iarovenko S."/>
            <person name="Subramanian E."/>
            <person name="Araus A.J."/>
            <person name="Petzold A."/>
            <person name="Susuki M."/>
            <person name="Suzuki K.-i.T."/>
            <person name="Hayashi T."/>
            <person name="Toyoda A."/>
            <person name="Oliveira C."/>
            <person name="Osipova E."/>
            <person name="Leigh N.D."/>
            <person name="Simon A."/>
            <person name="Yun M.H."/>
        </authorList>
    </citation>
    <scope>NUCLEOTIDE SEQUENCE</scope>
    <source>
        <strain evidence="2">20211129_DDA</strain>
        <tissue evidence="2">Liver</tissue>
    </source>
</reference>
<organism evidence="2 3">
    <name type="scientific">Pleurodeles waltl</name>
    <name type="common">Iberian ribbed newt</name>
    <dbReference type="NCBI Taxonomy" id="8319"/>
    <lineage>
        <taxon>Eukaryota</taxon>
        <taxon>Metazoa</taxon>
        <taxon>Chordata</taxon>
        <taxon>Craniata</taxon>
        <taxon>Vertebrata</taxon>
        <taxon>Euteleostomi</taxon>
        <taxon>Amphibia</taxon>
        <taxon>Batrachia</taxon>
        <taxon>Caudata</taxon>
        <taxon>Salamandroidea</taxon>
        <taxon>Salamandridae</taxon>
        <taxon>Pleurodelinae</taxon>
        <taxon>Pleurodeles</taxon>
    </lineage>
</organism>
<dbReference type="AlphaFoldDB" id="A0AAV7NDY8"/>
<evidence type="ECO:0000313" key="2">
    <source>
        <dbReference type="EMBL" id="KAJ1112894.1"/>
    </source>
</evidence>
<dbReference type="EMBL" id="JANPWB010000012">
    <property type="protein sequence ID" value="KAJ1112894.1"/>
    <property type="molecule type" value="Genomic_DNA"/>
</dbReference>
<gene>
    <name evidence="2" type="ORF">NDU88_001155</name>
</gene>
<protein>
    <recommendedName>
        <fullName evidence="4">Secreted protein</fullName>
    </recommendedName>
</protein>
<feature type="signal peptide" evidence="1">
    <location>
        <begin position="1"/>
        <end position="27"/>
    </location>
</feature>
<proteinExistence type="predicted"/>
<evidence type="ECO:0008006" key="4">
    <source>
        <dbReference type="Google" id="ProtNLM"/>
    </source>
</evidence>
<keyword evidence="1" id="KW-0732">Signal</keyword>
<evidence type="ECO:0000256" key="1">
    <source>
        <dbReference type="SAM" id="SignalP"/>
    </source>
</evidence>
<dbReference type="Proteomes" id="UP001066276">
    <property type="component" value="Chromosome 8"/>
</dbReference>
<sequence>MRPQKNRRLSCSCAVTLRVAIVRVTHAQIWLVARSYPQASASEPFLHTLLLQRACAVARTGTAELRGDGKNHLSYVRKGRLFVERVLRFPARCLRLGALYDTHLPSVRRGIGGLTLSALLVVRIG</sequence>
<evidence type="ECO:0000313" key="3">
    <source>
        <dbReference type="Proteomes" id="UP001066276"/>
    </source>
</evidence>
<keyword evidence="3" id="KW-1185">Reference proteome</keyword>
<name>A0AAV7NDY8_PLEWA</name>